<protein>
    <recommendedName>
        <fullName evidence="4">CCHC-type domain-containing protein</fullName>
    </recommendedName>
</protein>
<evidence type="ECO:0000313" key="6">
    <source>
        <dbReference type="Proteomes" id="UP000664859"/>
    </source>
</evidence>
<feature type="coiled-coil region" evidence="2">
    <location>
        <begin position="34"/>
        <end position="61"/>
    </location>
</feature>
<dbReference type="Pfam" id="PF00098">
    <property type="entry name" value="zf-CCHC"/>
    <property type="match status" value="1"/>
</dbReference>
<dbReference type="GO" id="GO:0008270">
    <property type="term" value="F:zinc ion binding"/>
    <property type="evidence" value="ECO:0007669"/>
    <property type="project" value="UniProtKB-KW"/>
</dbReference>
<dbReference type="AlphaFoldDB" id="A0A836C8H7"/>
<gene>
    <name evidence="5" type="ORF">JKP88DRAFT_250011</name>
</gene>
<accession>A0A836C8H7</accession>
<dbReference type="SUPFAM" id="SSF57756">
    <property type="entry name" value="Retrovirus zinc finger-like domains"/>
    <property type="match status" value="1"/>
</dbReference>
<proteinExistence type="predicted"/>
<keyword evidence="1" id="KW-0862">Zinc</keyword>
<evidence type="ECO:0000256" key="2">
    <source>
        <dbReference type="SAM" id="Coils"/>
    </source>
</evidence>
<feature type="region of interest" description="Disordered" evidence="3">
    <location>
        <begin position="1"/>
        <end position="24"/>
    </location>
</feature>
<evidence type="ECO:0000259" key="4">
    <source>
        <dbReference type="PROSITE" id="PS50158"/>
    </source>
</evidence>
<dbReference type="InterPro" id="IPR036875">
    <property type="entry name" value="Znf_CCHC_sf"/>
</dbReference>
<evidence type="ECO:0000256" key="3">
    <source>
        <dbReference type="SAM" id="MobiDB-lite"/>
    </source>
</evidence>
<dbReference type="SMART" id="SM00343">
    <property type="entry name" value="ZnF_C2HC"/>
    <property type="match status" value="1"/>
</dbReference>
<dbReference type="EMBL" id="JAFCMP010000546">
    <property type="protein sequence ID" value="KAG5175748.1"/>
    <property type="molecule type" value="Genomic_DNA"/>
</dbReference>
<dbReference type="InterPro" id="IPR001878">
    <property type="entry name" value="Znf_CCHC"/>
</dbReference>
<keyword evidence="6" id="KW-1185">Reference proteome</keyword>
<organism evidence="5 6">
    <name type="scientific">Tribonema minus</name>
    <dbReference type="NCBI Taxonomy" id="303371"/>
    <lineage>
        <taxon>Eukaryota</taxon>
        <taxon>Sar</taxon>
        <taxon>Stramenopiles</taxon>
        <taxon>Ochrophyta</taxon>
        <taxon>PX clade</taxon>
        <taxon>Xanthophyceae</taxon>
        <taxon>Tribonematales</taxon>
        <taxon>Tribonemataceae</taxon>
        <taxon>Tribonema</taxon>
    </lineage>
</organism>
<dbReference type="Proteomes" id="UP000664859">
    <property type="component" value="Unassembled WGS sequence"/>
</dbReference>
<keyword evidence="2" id="KW-0175">Coiled coil</keyword>
<evidence type="ECO:0000313" key="5">
    <source>
        <dbReference type="EMBL" id="KAG5175748.1"/>
    </source>
</evidence>
<dbReference type="Gene3D" id="4.10.60.10">
    <property type="entry name" value="Zinc finger, CCHC-type"/>
    <property type="match status" value="1"/>
</dbReference>
<keyword evidence="1" id="KW-0863">Zinc-finger</keyword>
<comment type="caution">
    <text evidence="5">The sequence shown here is derived from an EMBL/GenBank/DDBJ whole genome shotgun (WGS) entry which is preliminary data.</text>
</comment>
<name>A0A836C8H7_9STRA</name>
<keyword evidence="1" id="KW-0479">Metal-binding</keyword>
<dbReference type="GO" id="GO:0003676">
    <property type="term" value="F:nucleic acid binding"/>
    <property type="evidence" value="ECO:0007669"/>
    <property type="project" value="InterPro"/>
</dbReference>
<reference evidence="5" key="1">
    <citation type="submission" date="2021-02" db="EMBL/GenBank/DDBJ databases">
        <title>First Annotated Genome of the Yellow-green Alga Tribonema minus.</title>
        <authorList>
            <person name="Mahan K.M."/>
        </authorList>
    </citation>
    <scope>NUCLEOTIDE SEQUENCE</scope>
    <source>
        <strain evidence="5">UTEX B ZZ1240</strain>
    </source>
</reference>
<evidence type="ECO:0000256" key="1">
    <source>
        <dbReference type="PROSITE-ProRule" id="PRU00047"/>
    </source>
</evidence>
<sequence length="222" mass="23648">MADMNSNGAVPAGTDESVERSEATAAYPHAAAAIENLTASLQQLTLRMLAAEEALAALTAQRLADGQPVDEDVLHEDEQQAQAVEQAQIIDPPAVNAVADGQPVDEDVLHEQAQAIEQAQILDPPAVDAEELAAPAVIVAAEDVPIIATDDDESSDDDRAVCRSTFYQRYDGALVVGPGWSGPGLRHYTTHGGRTNDTATESAPGECFTCRKFGHWRRDCPY</sequence>
<feature type="domain" description="CCHC-type" evidence="4">
    <location>
        <begin position="207"/>
        <end position="221"/>
    </location>
</feature>
<dbReference type="PROSITE" id="PS50158">
    <property type="entry name" value="ZF_CCHC"/>
    <property type="match status" value="1"/>
</dbReference>